<dbReference type="Proteomes" id="UP000241474">
    <property type="component" value="Segment"/>
</dbReference>
<accession>A0A0G2Y5P5</accession>
<feature type="transmembrane region" description="Helical" evidence="1">
    <location>
        <begin position="66"/>
        <end position="85"/>
    </location>
</feature>
<protein>
    <submittedName>
        <fullName evidence="2">Uncharacterized protein</fullName>
    </submittedName>
</protein>
<keyword evidence="1" id="KW-0472">Membrane</keyword>
<feature type="transmembrane region" description="Helical" evidence="1">
    <location>
        <begin position="100"/>
        <end position="116"/>
    </location>
</feature>
<evidence type="ECO:0000313" key="2">
    <source>
        <dbReference type="EMBL" id="AKI79052.1"/>
    </source>
</evidence>
<dbReference type="EMBL" id="KM982401">
    <property type="protein sequence ID" value="AKI79052.1"/>
    <property type="molecule type" value="Genomic_DNA"/>
</dbReference>
<feature type="transmembrane region" description="Helical" evidence="1">
    <location>
        <begin position="128"/>
        <end position="147"/>
    </location>
</feature>
<keyword evidence="1" id="KW-0812">Transmembrane</keyword>
<organismHost>
    <name type="scientific">Acanthamoeba polyphaga</name>
    <name type="common">Amoeba</name>
    <dbReference type="NCBI Taxonomy" id="5757"/>
</organismHost>
<sequence>MENLIVAVSNFPALFPIGLSFLNKDSITFGTITFVSVASFISHLIENHKHGMPGIGFSQQTSYIWNRFDVLGCILSVARFSYLYYNRHGLTVVPIVNNKWLFAMTIPVFILLRVSEYDKYNPNLKTRYIITHCMWHAGIFGLMHYFLKNIVY</sequence>
<proteinExistence type="predicted"/>
<feature type="transmembrane region" description="Helical" evidence="1">
    <location>
        <begin position="26"/>
        <end position="45"/>
    </location>
</feature>
<organism evidence="2 3">
    <name type="scientific">Acanthamoeba polyphaga mimivirus</name>
    <name type="common">APMV</name>
    <dbReference type="NCBI Taxonomy" id="212035"/>
    <lineage>
        <taxon>Viruses</taxon>
        <taxon>Varidnaviria</taxon>
        <taxon>Bamfordvirae</taxon>
        <taxon>Nucleocytoviricota</taxon>
        <taxon>Megaviricetes</taxon>
        <taxon>Imitervirales</taxon>
        <taxon>Mimiviridae</taxon>
        <taxon>Megamimivirinae</taxon>
        <taxon>Mimivirus</taxon>
        <taxon>Mimivirus bradfordmassiliense</taxon>
    </lineage>
</organism>
<keyword evidence="1" id="KW-1133">Transmembrane helix</keyword>
<reference evidence="2 3" key="1">
    <citation type="submission" date="2014-10" db="EMBL/GenBank/DDBJ databases">
        <title>Pan-genome analysis of Brazilian lineage A amoebal mimiviruses.</title>
        <authorList>
            <person name="Assis F.L."/>
            <person name="Abrahao J.S."/>
            <person name="Kroon E.G."/>
            <person name="Dornas F.P."/>
            <person name="Andrade K.R."/>
            <person name="Borato P.V.M."/>
            <person name="Pilotto M.R."/>
            <person name="Benamar S."/>
            <person name="LaScola B."/>
            <person name="Colson P."/>
        </authorList>
    </citation>
    <scope>NUCLEOTIDE SEQUENCE [LARGE SCALE GENOMIC DNA]</scope>
    <source>
        <strain evidence="2 3">Oyster</strain>
    </source>
</reference>
<evidence type="ECO:0000313" key="3">
    <source>
        <dbReference type="Proteomes" id="UP000241474"/>
    </source>
</evidence>
<name>A0A0G2Y5P5_MIMIV</name>
<evidence type="ECO:0000256" key="1">
    <source>
        <dbReference type="SAM" id="Phobius"/>
    </source>
</evidence>